<keyword evidence="1" id="KW-1003">Cell membrane</keyword>
<evidence type="ECO:0000256" key="2">
    <source>
        <dbReference type="ARBA" id="ARBA00022692"/>
    </source>
</evidence>
<dbReference type="PATRIC" id="fig|1514904.3.peg.3207"/>
<evidence type="ECO:0000313" key="7">
    <source>
        <dbReference type="EMBL" id="KPB01899.1"/>
    </source>
</evidence>
<dbReference type="RefSeq" id="WP_053998425.1">
    <property type="nucleotide sequence ID" value="NZ_JXMU01000007.1"/>
</dbReference>
<protein>
    <recommendedName>
        <fullName evidence="6">Lipopolysaccharide assembly protein A domain-containing protein</fullName>
    </recommendedName>
</protein>
<dbReference type="OrthoDB" id="7868067at2"/>
<evidence type="ECO:0000313" key="8">
    <source>
        <dbReference type="Proteomes" id="UP000038011"/>
    </source>
</evidence>
<dbReference type="Pfam" id="PF06305">
    <property type="entry name" value="LapA_dom"/>
    <property type="match status" value="1"/>
</dbReference>
<feature type="domain" description="Lipopolysaccharide assembly protein A" evidence="6">
    <location>
        <begin position="25"/>
        <end position="90"/>
    </location>
</feature>
<proteinExistence type="predicted"/>
<sequence>MLRKIIFVLILIPLAIVLIALTVANRQSVSLNLDVFNPSNGALSFDAPFFLWLYAAGALGVLVGGIGSWFAQSKHRKKERAYKKEVQHLRYEMKEAGVGEKKKASSTLALNNN</sequence>
<evidence type="ECO:0000256" key="3">
    <source>
        <dbReference type="ARBA" id="ARBA00022989"/>
    </source>
</evidence>
<keyword evidence="8" id="KW-1185">Reference proteome</keyword>
<feature type="transmembrane region" description="Helical" evidence="5">
    <location>
        <begin position="50"/>
        <end position="71"/>
    </location>
</feature>
<keyword evidence="4 5" id="KW-0472">Membrane</keyword>
<reference evidence="7 8" key="1">
    <citation type="submission" date="2015-01" db="EMBL/GenBank/DDBJ databases">
        <title>Ahrensia donghaiensis sp. nov., a novel dimethylsulphoniopropionate-cleavage bacterium isolated from seawater and emended descriptions of the genus Ahrensia and Ahrensia kielensis.</title>
        <authorList>
            <person name="Liu J."/>
        </authorList>
    </citation>
    <scope>NUCLEOTIDE SEQUENCE [LARGE SCALE GENOMIC DNA]</scope>
    <source>
        <strain evidence="7 8">LZD062</strain>
    </source>
</reference>
<dbReference type="Proteomes" id="UP000038011">
    <property type="component" value="Unassembled WGS sequence"/>
</dbReference>
<comment type="caution">
    <text evidence="7">The sequence shown here is derived from an EMBL/GenBank/DDBJ whole genome shotgun (WGS) entry which is preliminary data.</text>
</comment>
<accession>A0A0M9GNU3</accession>
<dbReference type="EMBL" id="JXMU01000007">
    <property type="protein sequence ID" value="KPB01899.1"/>
    <property type="molecule type" value="Genomic_DNA"/>
</dbReference>
<dbReference type="AlphaFoldDB" id="A0A0M9GNU3"/>
<evidence type="ECO:0000256" key="1">
    <source>
        <dbReference type="ARBA" id="ARBA00022475"/>
    </source>
</evidence>
<evidence type="ECO:0000259" key="6">
    <source>
        <dbReference type="Pfam" id="PF06305"/>
    </source>
</evidence>
<keyword evidence="3 5" id="KW-1133">Transmembrane helix</keyword>
<dbReference type="STRING" id="1514904.SU32_05915"/>
<name>A0A0M9GNU3_9HYPH</name>
<evidence type="ECO:0000256" key="5">
    <source>
        <dbReference type="SAM" id="Phobius"/>
    </source>
</evidence>
<dbReference type="GO" id="GO:0005886">
    <property type="term" value="C:plasma membrane"/>
    <property type="evidence" value="ECO:0007669"/>
    <property type="project" value="InterPro"/>
</dbReference>
<keyword evidence="2 5" id="KW-0812">Transmembrane</keyword>
<dbReference type="InterPro" id="IPR010445">
    <property type="entry name" value="LapA_dom"/>
</dbReference>
<organism evidence="7 8">
    <name type="scientific">Ahrensia marina</name>
    <dbReference type="NCBI Taxonomy" id="1514904"/>
    <lineage>
        <taxon>Bacteria</taxon>
        <taxon>Pseudomonadati</taxon>
        <taxon>Pseudomonadota</taxon>
        <taxon>Alphaproteobacteria</taxon>
        <taxon>Hyphomicrobiales</taxon>
        <taxon>Ahrensiaceae</taxon>
        <taxon>Ahrensia</taxon>
    </lineage>
</organism>
<evidence type="ECO:0000256" key="4">
    <source>
        <dbReference type="ARBA" id="ARBA00023136"/>
    </source>
</evidence>
<gene>
    <name evidence="7" type="ORF">SU32_05915</name>
</gene>